<dbReference type="GO" id="GO:0003700">
    <property type="term" value="F:DNA-binding transcription factor activity"/>
    <property type="evidence" value="ECO:0007669"/>
    <property type="project" value="TreeGrafter"/>
</dbReference>
<dbReference type="GO" id="GO:0000976">
    <property type="term" value="F:transcription cis-regulatory region binding"/>
    <property type="evidence" value="ECO:0007669"/>
    <property type="project" value="TreeGrafter"/>
</dbReference>
<keyword evidence="2" id="KW-0238">DNA-binding</keyword>
<dbReference type="AlphaFoldDB" id="A0A1H5JD59"/>
<dbReference type="SMART" id="SM00354">
    <property type="entry name" value="HTH_LACI"/>
    <property type="match status" value="1"/>
</dbReference>
<dbReference type="EMBL" id="FNUC01000003">
    <property type="protein sequence ID" value="SEE50384.1"/>
    <property type="molecule type" value="Genomic_DNA"/>
</dbReference>
<dbReference type="Pfam" id="PF13377">
    <property type="entry name" value="Peripla_BP_3"/>
    <property type="match status" value="1"/>
</dbReference>
<dbReference type="Proteomes" id="UP000181980">
    <property type="component" value="Unassembled WGS sequence"/>
</dbReference>
<keyword evidence="3" id="KW-0804">Transcription</keyword>
<dbReference type="SUPFAM" id="SSF53822">
    <property type="entry name" value="Periplasmic binding protein-like I"/>
    <property type="match status" value="1"/>
</dbReference>
<dbReference type="InterPro" id="IPR000843">
    <property type="entry name" value="HTH_LacI"/>
</dbReference>
<dbReference type="InterPro" id="IPR010982">
    <property type="entry name" value="Lambda_DNA-bd_dom_sf"/>
</dbReference>
<reference evidence="6" key="1">
    <citation type="submission" date="2016-10" db="EMBL/GenBank/DDBJ databases">
        <authorList>
            <person name="Varghese N."/>
            <person name="Submissions S."/>
        </authorList>
    </citation>
    <scope>NUCLEOTIDE SEQUENCE [LARGE SCALE GENOMIC DNA]</scope>
    <source>
        <strain evidence="6">DSM 45237</strain>
    </source>
</reference>
<dbReference type="SUPFAM" id="SSF47413">
    <property type="entry name" value="lambda repressor-like DNA-binding domains"/>
    <property type="match status" value="1"/>
</dbReference>
<evidence type="ECO:0000313" key="5">
    <source>
        <dbReference type="EMBL" id="SEE50384.1"/>
    </source>
</evidence>
<dbReference type="Gene3D" id="1.10.260.40">
    <property type="entry name" value="lambda repressor-like DNA-binding domains"/>
    <property type="match status" value="1"/>
</dbReference>
<dbReference type="PANTHER" id="PTHR30146:SF109">
    <property type="entry name" value="HTH-TYPE TRANSCRIPTIONAL REGULATOR GALS"/>
    <property type="match status" value="1"/>
</dbReference>
<evidence type="ECO:0000313" key="6">
    <source>
        <dbReference type="Proteomes" id="UP000181980"/>
    </source>
</evidence>
<dbReference type="PANTHER" id="PTHR30146">
    <property type="entry name" value="LACI-RELATED TRANSCRIPTIONAL REPRESSOR"/>
    <property type="match status" value="1"/>
</dbReference>
<evidence type="ECO:0000256" key="3">
    <source>
        <dbReference type="ARBA" id="ARBA00023163"/>
    </source>
</evidence>
<feature type="domain" description="HTH lacI-type" evidence="4">
    <location>
        <begin position="12"/>
        <end position="58"/>
    </location>
</feature>
<name>A0A1H5JD59_9ACTN</name>
<keyword evidence="6" id="KW-1185">Reference proteome</keyword>
<dbReference type="InterPro" id="IPR028082">
    <property type="entry name" value="Peripla_BP_I"/>
</dbReference>
<proteinExistence type="predicted"/>
<accession>A0A1H5JD59</accession>
<evidence type="ECO:0000256" key="1">
    <source>
        <dbReference type="ARBA" id="ARBA00023015"/>
    </source>
</evidence>
<sequence>MTNSPTYLDLQRITGLSLSTISKYYAGGNVLARNRQAIEAAANEIGYRINLQARALRSGRTSTIGVLLPGLDATFHLSIIQGAEATLGESGFGIVVSTTSARPSGVEFLLERVVDGIIAVPEPADEPELIAAAARGVPVVLVDRPIDGIQASAVVLDNRHAVQTAVDALVAAGHSRIALICGLTEFWTMRERKLGFQEALRTRGIEPEGRLIRVGPISVEFGRAACAELLQEAEHTRPTAVICVNDLLTVGAVQQANFLGLRMPDDFSLIAFDAPQIASVTTPTLHVFEQPSRQIADEAARLIGVEVNDAGPHTPRIVVLRGRLVPGGSVGPPPSLPAG</sequence>
<dbReference type="STRING" id="561176.SAMN04488561_1535"/>
<gene>
    <name evidence="5" type="ORF">SAMN04488561_1535</name>
</gene>
<organism evidence="5 6">
    <name type="scientific">Jiangella alba</name>
    <dbReference type="NCBI Taxonomy" id="561176"/>
    <lineage>
        <taxon>Bacteria</taxon>
        <taxon>Bacillati</taxon>
        <taxon>Actinomycetota</taxon>
        <taxon>Actinomycetes</taxon>
        <taxon>Jiangellales</taxon>
        <taxon>Jiangellaceae</taxon>
        <taxon>Jiangella</taxon>
    </lineage>
</organism>
<dbReference type="CDD" id="cd06267">
    <property type="entry name" value="PBP1_LacI_sugar_binding-like"/>
    <property type="match status" value="1"/>
</dbReference>
<dbReference type="OrthoDB" id="3595338at2"/>
<evidence type="ECO:0000259" key="4">
    <source>
        <dbReference type="PROSITE" id="PS50932"/>
    </source>
</evidence>
<evidence type="ECO:0000256" key="2">
    <source>
        <dbReference type="ARBA" id="ARBA00023125"/>
    </source>
</evidence>
<dbReference type="RefSeq" id="WP_069111067.1">
    <property type="nucleotide sequence ID" value="NZ_FNUC01000003.1"/>
</dbReference>
<protein>
    <submittedName>
        <fullName evidence="5">Transcriptional regulator, LacI family</fullName>
    </submittedName>
</protein>
<keyword evidence="1" id="KW-0805">Transcription regulation</keyword>
<dbReference type="InterPro" id="IPR046335">
    <property type="entry name" value="LacI/GalR-like_sensor"/>
</dbReference>
<dbReference type="PROSITE" id="PS50932">
    <property type="entry name" value="HTH_LACI_2"/>
    <property type="match status" value="1"/>
</dbReference>
<dbReference type="Gene3D" id="3.40.50.2300">
    <property type="match status" value="2"/>
</dbReference>